<dbReference type="InterPro" id="IPR014027">
    <property type="entry name" value="UDP-Glc/GDP-Man_DH_C"/>
</dbReference>
<dbReference type="Proteomes" id="UP000547643">
    <property type="component" value="Unassembled WGS sequence"/>
</dbReference>
<evidence type="ECO:0000313" key="10">
    <source>
        <dbReference type="Proteomes" id="UP000547643"/>
    </source>
</evidence>
<evidence type="ECO:0000256" key="2">
    <source>
        <dbReference type="ARBA" id="ARBA00023002"/>
    </source>
</evidence>
<gene>
    <name evidence="7" type="ORF">HCA46_10185</name>
    <name evidence="8" type="ORF">HCB06_06575</name>
</gene>
<dbReference type="GO" id="GO:0051287">
    <property type="term" value="F:NAD binding"/>
    <property type="evidence" value="ECO:0007669"/>
    <property type="project" value="InterPro"/>
</dbReference>
<dbReference type="PIRSF" id="PIRSF000124">
    <property type="entry name" value="UDPglc_GDPman_dh"/>
    <property type="match status" value="1"/>
</dbReference>
<dbReference type="GO" id="GO:0000271">
    <property type="term" value="P:polysaccharide biosynthetic process"/>
    <property type="evidence" value="ECO:0007669"/>
    <property type="project" value="InterPro"/>
</dbReference>
<evidence type="ECO:0000256" key="3">
    <source>
        <dbReference type="ARBA" id="ARBA00023027"/>
    </source>
</evidence>
<comment type="similarity">
    <text evidence="1 4">Belongs to the UDP-glucose/GDP-mannose dehydrogenase family.</text>
</comment>
<evidence type="ECO:0000256" key="4">
    <source>
        <dbReference type="PIRNR" id="PIRNR000124"/>
    </source>
</evidence>
<name>A0A7X0XRG9_9LIST</name>
<dbReference type="SUPFAM" id="SSF48179">
    <property type="entry name" value="6-phosphogluconate dehydrogenase C-terminal domain-like"/>
    <property type="match status" value="1"/>
</dbReference>
<dbReference type="InterPro" id="IPR028359">
    <property type="entry name" value="UDP_ManNAc/GlcNAc_DH"/>
</dbReference>
<dbReference type="AlphaFoldDB" id="A0A7X0XRG9"/>
<dbReference type="PANTHER" id="PTHR43491:SF2">
    <property type="entry name" value="UDP-N-ACETYL-D-MANNOSAMINE DEHYDROGENASE"/>
    <property type="match status" value="1"/>
</dbReference>
<keyword evidence="3" id="KW-0520">NAD</keyword>
<dbReference type="PIRSF" id="PIRSF500136">
    <property type="entry name" value="UDP_ManNAc_DH"/>
    <property type="match status" value="1"/>
</dbReference>
<dbReference type="InterPro" id="IPR008927">
    <property type="entry name" value="6-PGluconate_DH-like_C_sf"/>
</dbReference>
<dbReference type="SUPFAM" id="SSF51735">
    <property type="entry name" value="NAD(P)-binding Rossmann-fold domains"/>
    <property type="match status" value="1"/>
</dbReference>
<evidence type="ECO:0000313" key="9">
    <source>
        <dbReference type="Proteomes" id="UP000529446"/>
    </source>
</evidence>
<protein>
    <submittedName>
        <fullName evidence="7">Nucleotide sugar dehydrogenase</fullName>
    </submittedName>
</protein>
<dbReference type="Proteomes" id="UP000529446">
    <property type="component" value="Unassembled WGS sequence"/>
</dbReference>
<proteinExistence type="inferred from homology"/>
<dbReference type="GO" id="GO:0016628">
    <property type="term" value="F:oxidoreductase activity, acting on the CH-CH group of donors, NAD or NADP as acceptor"/>
    <property type="evidence" value="ECO:0007669"/>
    <property type="project" value="InterPro"/>
</dbReference>
<dbReference type="PANTHER" id="PTHR43491">
    <property type="entry name" value="UDP-N-ACETYL-D-MANNOSAMINE DEHYDROGENASE"/>
    <property type="match status" value="1"/>
</dbReference>
<dbReference type="Pfam" id="PF03721">
    <property type="entry name" value="UDPG_MGDP_dh_N"/>
    <property type="match status" value="1"/>
</dbReference>
<evidence type="ECO:0000256" key="1">
    <source>
        <dbReference type="ARBA" id="ARBA00006601"/>
    </source>
</evidence>
<dbReference type="InterPro" id="IPR001732">
    <property type="entry name" value="UDP-Glc/GDP-Man_DH_N"/>
</dbReference>
<dbReference type="EMBL" id="JAARUV010000003">
    <property type="protein sequence ID" value="MBC1779206.1"/>
    <property type="molecule type" value="Genomic_DNA"/>
</dbReference>
<sequence length="448" mass="49232">MQALENYHGQKNSSYPAKLKKVRKLKIAVIGLGYIGLPTAVMFANKGHQVVGVDVNQSVIKRLNNAKSGIEEPFLQEELEKAVKQGNFIATTEIALADVFIITVPTPSKKDLWKSCDLTYVIQAVTSILPYLRANNTVVIESTVAPKTTESEILPLIESVGLQVGKDVHLLHCPERVLPGRIIHELVYNDRIIGGVTPSCTEAGIKLYQTFAKGRLIPTNAATAELAKLMENTFRDVNIALANELVKVGETLEIDALKVIELANHHPRVNIHQPGPGVGGHCLAVDPNFIVATASFATPLIKEARSINESMPVYILTKVEEIMAHIGGNKITIFGLAYKGNSDDTRESPAMTIYQSLQKQSPYEVVAYDPHVALDFVEKDINTALTNTDLLLVLTDHSEFRKIASKHIANMRNKLIFDTKGIVQHVDNEVSIINLGNMHTLKEVSIMT</sequence>
<dbReference type="SMART" id="SM00984">
    <property type="entry name" value="UDPG_MGDP_dh_C"/>
    <property type="match status" value="1"/>
</dbReference>
<keyword evidence="5" id="KW-0472">Membrane</keyword>
<feature type="domain" description="UDP-glucose/GDP-mannose dehydrogenase C-terminal" evidence="6">
    <location>
        <begin position="332"/>
        <end position="425"/>
    </location>
</feature>
<keyword evidence="2" id="KW-0560">Oxidoreductase</keyword>
<keyword evidence="5" id="KW-0812">Transmembrane</keyword>
<comment type="caution">
    <text evidence="7">The sequence shown here is derived from an EMBL/GenBank/DDBJ whole genome shotgun (WGS) entry which is preliminary data.</text>
</comment>
<feature type="transmembrane region" description="Helical" evidence="5">
    <location>
        <begin position="25"/>
        <end position="44"/>
    </location>
</feature>
<accession>A0A7X0XRG9</accession>
<dbReference type="EMBL" id="JAARXI010000003">
    <property type="protein sequence ID" value="MBC2116284.1"/>
    <property type="molecule type" value="Genomic_DNA"/>
</dbReference>
<dbReference type="Pfam" id="PF00984">
    <property type="entry name" value="UDPG_MGDP_dh"/>
    <property type="match status" value="1"/>
</dbReference>
<dbReference type="NCBIfam" id="TIGR03026">
    <property type="entry name" value="NDP-sugDHase"/>
    <property type="match status" value="1"/>
</dbReference>
<dbReference type="InterPro" id="IPR036291">
    <property type="entry name" value="NAD(P)-bd_dom_sf"/>
</dbReference>
<keyword evidence="5" id="KW-1133">Transmembrane helix</keyword>
<dbReference type="InterPro" id="IPR017476">
    <property type="entry name" value="UDP-Glc/GDP-Man"/>
</dbReference>
<dbReference type="Gene3D" id="3.40.50.720">
    <property type="entry name" value="NAD(P)-binding Rossmann-like Domain"/>
    <property type="match status" value="2"/>
</dbReference>
<evidence type="ECO:0000313" key="7">
    <source>
        <dbReference type="EMBL" id="MBC1779206.1"/>
    </source>
</evidence>
<dbReference type="GO" id="GO:0016616">
    <property type="term" value="F:oxidoreductase activity, acting on the CH-OH group of donors, NAD or NADP as acceptor"/>
    <property type="evidence" value="ECO:0007669"/>
    <property type="project" value="InterPro"/>
</dbReference>
<evidence type="ECO:0000313" key="8">
    <source>
        <dbReference type="EMBL" id="MBC2116284.1"/>
    </source>
</evidence>
<dbReference type="InterPro" id="IPR036220">
    <property type="entry name" value="UDP-Glc/GDP-Man_DH_C_sf"/>
</dbReference>
<evidence type="ECO:0000256" key="5">
    <source>
        <dbReference type="SAM" id="Phobius"/>
    </source>
</evidence>
<reference evidence="9 10" key="1">
    <citation type="submission" date="2020-03" db="EMBL/GenBank/DDBJ databases">
        <title>Soil Listeria distribution.</title>
        <authorList>
            <person name="Liao J."/>
            <person name="Wiedmann M."/>
        </authorList>
    </citation>
    <scope>NUCLEOTIDE SEQUENCE [LARGE SCALE GENOMIC DNA]</scope>
    <source>
        <strain evidence="8 9">FSL L7-0360</strain>
        <strain evidence="7 10">FSL L7-1017</strain>
    </source>
</reference>
<dbReference type="InterPro" id="IPR014026">
    <property type="entry name" value="UDP-Glc/GDP-Man_DH_dimer"/>
</dbReference>
<organism evidence="7 10">
    <name type="scientific">Listeria booriae</name>
    <dbReference type="NCBI Taxonomy" id="1552123"/>
    <lineage>
        <taxon>Bacteria</taxon>
        <taxon>Bacillati</taxon>
        <taxon>Bacillota</taxon>
        <taxon>Bacilli</taxon>
        <taxon>Bacillales</taxon>
        <taxon>Listeriaceae</taxon>
        <taxon>Listeria</taxon>
    </lineage>
</organism>
<evidence type="ECO:0000259" key="6">
    <source>
        <dbReference type="SMART" id="SM00984"/>
    </source>
</evidence>
<dbReference type="Pfam" id="PF03720">
    <property type="entry name" value="UDPG_MGDP_dh_C"/>
    <property type="match status" value="1"/>
</dbReference>
<dbReference type="SUPFAM" id="SSF52413">
    <property type="entry name" value="UDP-glucose/GDP-mannose dehydrogenase C-terminal domain"/>
    <property type="match status" value="1"/>
</dbReference>